<name>A0A0F9TNB6_9ZZZZ</name>
<organism evidence="2">
    <name type="scientific">marine sediment metagenome</name>
    <dbReference type="NCBI Taxonomy" id="412755"/>
    <lineage>
        <taxon>unclassified sequences</taxon>
        <taxon>metagenomes</taxon>
        <taxon>ecological metagenomes</taxon>
    </lineage>
</organism>
<proteinExistence type="predicted"/>
<evidence type="ECO:0000256" key="1">
    <source>
        <dbReference type="SAM" id="MobiDB-lite"/>
    </source>
</evidence>
<dbReference type="EMBL" id="LAZR01001106">
    <property type="protein sequence ID" value="KKN50581.1"/>
    <property type="molecule type" value="Genomic_DNA"/>
</dbReference>
<feature type="region of interest" description="Disordered" evidence="1">
    <location>
        <begin position="316"/>
        <end position="337"/>
    </location>
</feature>
<comment type="caution">
    <text evidence="2">The sequence shown here is derived from an EMBL/GenBank/DDBJ whole genome shotgun (WGS) entry which is preliminary data.</text>
</comment>
<evidence type="ECO:0000313" key="2">
    <source>
        <dbReference type="EMBL" id="KKN50581.1"/>
    </source>
</evidence>
<sequence length="337" mass="36968">MAFSVVTVSDQDDFITKLETFLSANGWTTELTATADGTGFRLHMSITGTSTAFGGTSTDLHFAFRSSFGENIFGITISGVSGTNTNGCSIVGSDGFSGIGDAWDAQTPNPSQLPGVEGGASRMHQSFLTPGQRVLFFQTLDPTQVVVVNEFEPGKYNWMMFGEVRKVSAFTGGQVHGASWSFESNQIWFGVSQREFFNFYRRTATRRNSSLRIDDALRVQKWLAPEVSGVQSVIRGMSFIGGRGGYLQANTPNTFDGTPILFPFHIYQTVAANLRQPTGYVDHFRSVNIRDLDPETILTLGTEDWQVFPWREKKAVQSGDDNTGTGIEPGFAVKRTP</sequence>
<reference evidence="2" key="1">
    <citation type="journal article" date="2015" name="Nature">
        <title>Complex archaea that bridge the gap between prokaryotes and eukaryotes.</title>
        <authorList>
            <person name="Spang A."/>
            <person name="Saw J.H."/>
            <person name="Jorgensen S.L."/>
            <person name="Zaremba-Niedzwiedzka K."/>
            <person name="Martijn J."/>
            <person name="Lind A.E."/>
            <person name="van Eijk R."/>
            <person name="Schleper C."/>
            <person name="Guy L."/>
            <person name="Ettema T.J."/>
        </authorList>
    </citation>
    <scope>NUCLEOTIDE SEQUENCE</scope>
</reference>
<gene>
    <name evidence="2" type="ORF">LCGC14_0631310</name>
</gene>
<protein>
    <submittedName>
        <fullName evidence="2">Uncharacterized protein</fullName>
    </submittedName>
</protein>
<accession>A0A0F9TNB6</accession>
<dbReference type="AlphaFoldDB" id="A0A0F9TNB6"/>